<keyword evidence="1" id="KW-0678">Repressor</keyword>
<dbReference type="InterPro" id="IPR000843">
    <property type="entry name" value="HTH_LacI"/>
</dbReference>
<evidence type="ECO:0000259" key="6">
    <source>
        <dbReference type="PROSITE" id="PS50932"/>
    </source>
</evidence>
<dbReference type="STRING" id="1386089.N865_00475"/>
<feature type="domain" description="HTH lacI-type" evidence="6">
    <location>
        <begin position="6"/>
        <end position="60"/>
    </location>
</feature>
<dbReference type="PROSITE" id="PS50932">
    <property type="entry name" value="HTH_LACI_2"/>
    <property type="match status" value="1"/>
</dbReference>
<protein>
    <submittedName>
        <fullName evidence="7">LacI family transcriptional regulator</fullName>
    </submittedName>
</protein>
<dbReference type="SMART" id="SM00354">
    <property type="entry name" value="HTH_LACI"/>
    <property type="match status" value="1"/>
</dbReference>
<dbReference type="Proteomes" id="UP000019489">
    <property type="component" value="Unassembled WGS sequence"/>
</dbReference>
<dbReference type="OrthoDB" id="4268837at2"/>
<evidence type="ECO:0000256" key="4">
    <source>
        <dbReference type="ARBA" id="ARBA00023163"/>
    </source>
</evidence>
<dbReference type="SUPFAM" id="SSF47413">
    <property type="entry name" value="lambda repressor-like DNA-binding domains"/>
    <property type="match status" value="1"/>
</dbReference>
<keyword evidence="8" id="KW-1185">Reference proteome</keyword>
<dbReference type="CDD" id="cd01392">
    <property type="entry name" value="HTH_LacI"/>
    <property type="match status" value="1"/>
</dbReference>
<dbReference type="PANTHER" id="PTHR30146">
    <property type="entry name" value="LACI-RELATED TRANSCRIPTIONAL REPRESSOR"/>
    <property type="match status" value="1"/>
</dbReference>
<evidence type="ECO:0000313" key="7">
    <source>
        <dbReference type="EMBL" id="EWT02194.1"/>
    </source>
</evidence>
<proteinExistence type="predicted"/>
<evidence type="ECO:0000259" key="5">
    <source>
        <dbReference type="PROSITE" id="PS50206"/>
    </source>
</evidence>
<sequence>MANRAVTMEDVAARAGVSRALVSIVFRGAPGAAESTRQRVLAAARELDYQPDTRASRLGRSRTRTRTLGVVFGVGHDFHGDVIDAIYASAGPADYEVVLSGVTRHRSEDVAVRTLLAEKCEALLLLGSGLPAKEMVRLAVTVPVVSLLRPVRAAGVDVVRTDDAGGLAQAVAHLGELGHRRIAHLDGGRNAGAAERRRGFRTAVRRLGVEAEGVELAGGLTEEDGAAAALELLALPGPRPTAVTAFNDRCALGVMDVVRRHGVRVPEDLSVVGFDDIEQAAYRHVSLTTIRQDVEALGAAAIERVRARLDAGDESTRDVVVPPTLVARESTARLDIGP</sequence>
<name>W9GE93_9MICO</name>
<dbReference type="PROSITE" id="PS50206">
    <property type="entry name" value="RHODANESE_3"/>
    <property type="match status" value="1"/>
</dbReference>
<dbReference type="CDD" id="cd06267">
    <property type="entry name" value="PBP1_LacI_sugar_binding-like"/>
    <property type="match status" value="1"/>
</dbReference>
<keyword evidence="3" id="KW-0238">DNA-binding</keyword>
<gene>
    <name evidence="7" type="ORF">N865_00475</name>
</gene>
<dbReference type="PANTHER" id="PTHR30146:SF148">
    <property type="entry name" value="HTH-TYPE TRANSCRIPTIONAL REPRESSOR PURR-RELATED"/>
    <property type="match status" value="1"/>
</dbReference>
<dbReference type="Gene3D" id="3.40.50.2300">
    <property type="match status" value="2"/>
</dbReference>
<keyword evidence="4" id="KW-0804">Transcription</keyword>
<dbReference type="InterPro" id="IPR010982">
    <property type="entry name" value="Lambda_DNA-bd_dom_sf"/>
</dbReference>
<dbReference type="eggNOG" id="COG1609">
    <property type="taxonomic scope" value="Bacteria"/>
</dbReference>
<dbReference type="InterPro" id="IPR046335">
    <property type="entry name" value="LacI/GalR-like_sensor"/>
</dbReference>
<evidence type="ECO:0000256" key="3">
    <source>
        <dbReference type="ARBA" id="ARBA00023125"/>
    </source>
</evidence>
<evidence type="ECO:0000256" key="1">
    <source>
        <dbReference type="ARBA" id="ARBA00022491"/>
    </source>
</evidence>
<keyword evidence="2" id="KW-0805">Transcription regulation</keyword>
<dbReference type="InterPro" id="IPR001763">
    <property type="entry name" value="Rhodanese-like_dom"/>
</dbReference>
<dbReference type="EMBL" id="AWSA01000013">
    <property type="protein sequence ID" value="EWT02194.1"/>
    <property type="molecule type" value="Genomic_DNA"/>
</dbReference>
<dbReference type="Gene3D" id="1.10.260.40">
    <property type="entry name" value="lambda repressor-like DNA-binding domains"/>
    <property type="match status" value="1"/>
</dbReference>
<evidence type="ECO:0000256" key="2">
    <source>
        <dbReference type="ARBA" id="ARBA00023015"/>
    </source>
</evidence>
<reference evidence="7 8" key="1">
    <citation type="submission" date="2013-08" db="EMBL/GenBank/DDBJ databases">
        <title>Intrasporangium oryzae NRRL B-24470.</title>
        <authorList>
            <person name="Liu H."/>
            <person name="Wang G."/>
        </authorList>
    </citation>
    <scope>NUCLEOTIDE SEQUENCE [LARGE SCALE GENOMIC DNA]</scope>
    <source>
        <strain evidence="7 8">NRRL B-24470</strain>
    </source>
</reference>
<organism evidence="7 8">
    <name type="scientific">Intrasporangium oryzae NRRL B-24470</name>
    <dbReference type="NCBI Taxonomy" id="1386089"/>
    <lineage>
        <taxon>Bacteria</taxon>
        <taxon>Bacillati</taxon>
        <taxon>Actinomycetota</taxon>
        <taxon>Actinomycetes</taxon>
        <taxon>Micrococcales</taxon>
        <taxon>Intrasporangiaceae</taxon>
        <taxon>Intrasporangium</taxon>
    </lineage>
</organism>
<dbReference type="InterPro" id="IPR028082">
    <property type="entry name" value="Peripla_BP_I"/>
</dbReference>
<dbReference type="GO" id="GO:0003700">
    <property type="term" value="F:DNA-binding transcription factor activity"/>
    <property type="evidence" value="ECO:0007669"/>
    <property type="project" value="TreeGrafter"/>
</dbReference>
<feature type="domain" description="Rhodanese" evidence="5">
    <location>
        <begin position="168"/>
        <end position="201"/>
    </location>
</feature>
<comment type="caution">
    <text evidence="7">The sequence shown here is derived from an EMBL/GenBank/DDBJ whole genome shotgun (WGS) entry which is preliminary data.</text>
</comment>
<dbReference type="SUPFAM" id="SSF53822">
    <property type="entry name" value="Periplasmic binding protein-like I"/>
    <property type="match status" value="1"/>
</dbReference>
<accession>W9GE93</accession>
<dbReference type="Pfam" id="PF13377">
    <property type="entry name" value="Peripla_BP_3"/>
    <property type="match status" value="1"/>
</dbReference>
<dbReference type="RefSeq" id="WP_084328059.1">
    <property type="nucleotide sequence ID" value="NZ_AWSA01000013.1"/>
</dbReference>
<dbReference type="GO" id="GO:0000976">
    <property type="term" value="F:transcription cis-regulatory region binding"/>
    <property type="evidence" value="ECO:0007669"/>
    <property type="project" value="TreeGrafter"/>
</dbReference>
<dbReference type="AlphaFoldDB" id="W9GE93"/>
<evidence type="ECO:0000313" key="8">
    <source>
        <dbReference type="Proteomes" id="UP000019489"/>
    </source>
</evidence>
<dbReference type="Pfam" id="PF00356">
    <property type="entry name" value="LacI"/>
    <property type="match status" value="1"/>
</dbReference>